<evidence type="ECO:0000313" key="9">
    <source>
        <dbReference type="Proteomes" id="UP000826271"/>
    </source>
</evidence>
<proteinExistence type="inferred from homology"/>
<comment type="subcellular location">
    <subcellularLocation>
        <location evidence="1">Endomembrane system</location>
        <topology evidence="1">Multi-pass membrane protein</topology>
    </subcellularLocation>
</comment>
<dbReference type="AlphaFoldDB" id="A0AAV6WS37"/>
<gene>
    <name evidence="8" type="ORF">BUALT_Bualt12G0116100</name>
</gene>
<comment type="caution">
    <text evidence="8">The sequence shown here is derived from an EMBL/GenBank/DDBJ whole genome shotgun (WGS) entry which is preliminary data.</text>
</comment>
<feature type="transmembrane region" description="Helical" evidence="7">
    <location>
        <begin position="167"/>
        <end position="190"/>
    </location>
</feature>
<evidence type="ECO:0000256" key="5">
    <source>
        <dbReference type="ARBA" id="ARBA00023136"/>
    </source>
</evidence>
<feature type="transmembrane region" description="Helical" evidence="7">
    <location>
        <begin position="78"/>
        <end position="98"/>
    </location>
</feature>
<dbReference type="Pfam" id="PF06749">
    <property type="entry name" value="DUF1218"/>
    <property type="match status" value="1"/>
</dbReference>
<evidence type="ECO:0000256" key="4">
    <source>
        <dbReference type="ARBA" id="ARBA00022989"/>
    </source>
</evidence>
<dbReference type="GO" id="GO:0012505">
    <property type="term" value="C:endomembrane system"/>
    <property type="evidence" value="ECO:0007669"/>
    <property type="project" value="UniProtKB-SubCell"/>
</dbReference>
<dbReference type="InterPro" id="IPR052222">
    <property type="entry name" value="DESIGUAL"/>
</dbReference>
<name>A0AAV6WS37_9LAMI</name>
<organism evidence="8 9">
    <name type="scientific">Buddleja alternifolia</name>
    <dbReference type="NCBI Taxonomy" id="168488"/>
    <lineage>
        <taxon>Eukaryota</taxon>
        <taxon>Viridiplantae</taxon>
        <taxon>Streptophyta</taxon>
        <taxon>Embryophyta</taxon>
        <taxon>Tracheophyta</taxon>
        <taxon>Spermatophyta</taxon>
        <taxon>Magnoliopsida</taxon>
        <taxon>eudicotyledons</taxon>
        <taxon>Gunneridae</taxon>
        <taxon>Pentapetalae</taxon>
        <taxon>asterids</taxon>
        <taxon>lamiids</taxon>
        <taxon>Lamiales</taxon>
        <taxon>Scrophulariaceae</taxon>
        <taxon>Buddlejeae</taxon>
        <taxon>Buddleja</taxon>
    </lineage>
</organism>
<feature type="transmembrane region" description="Helical" evidence="7">
    <location>
        <begin position="118"/>
        <end position="146"/>
    </location>
</feature>
<feature type="transmembrane region" description="Helical" evidence="7">
    <location>
        <begin position="23"/>
        <end position="43"/>
    </location>
</feature>
<keyword evidence="5 7" id="KW-0472">Membrane</keyword>
<protein>
    <submittedName>
        <fullName evidence="8">Uncharacterized protein</fullName>
    </submittedName>
</protein>
<dbReference type="EMBL" id="WHWC01000012">
    <property type="protein sequence ID" value="KAG8372909.1"/>
    <property type="molecule type" value="Genomic_DNA"/>
</dbReference>
<sequence>MAVTHADLAPSTKNSDLGSKTGAFLMVLSILLGLFCFILCLIAEATRSEVTWDKGKGIESQCKYSGSGKLPLLSSSGAFLALAMAMIVQHAYILIAVSKSDSLAEIGWDADSAFAKTLSWQAGFFFVATWVSFAVGEILLLIGLSVESGHLKNWSTPRPSCLIIPQGLFTSAGVSGLATVFLASGLYITVLRAETYFQERENTRREILEASVMYASPLTSPAERFNMRTVPNENPSSPRQDQNFHTLYHYLRAFDKNSSLV</sequence>
<keyword evidence="4 7" id="KW-1133">Transmembrane helix</keyword>
<keyword evidence="2 7" id="KW-0812">Transmembrane</keyword>
<evidence type="ECO:0000256" key="3">
    <source>
        <dbReference type="ARBA" id="ARBA00022729"/>
    </source>
</evidence>
<evidence type="ECO:0000256" key="2">
    <source>
        <dbReference type="ARBA" id="ARBA00022692"/>
    </source>
</evidence>
<dbReference type="InterPro" id="IPR009606">
    <property type="entry name" value="DEAL/Modifying_wall_lignin1/2"/>
</dbReference>
<evidence type="ECO:0000256" key="6">
    <source>
        <dbReference type="ARBA" id="ARBA00029467"/>
    </source>
</evidence>
<evidence type="ECO:0000313" key="8">
    <source>
        <dbReference type="EMBL" id="KAG8372909.1"/>
    </source>
</evidence>
<comment type="similarity">
    <text evidence="6">Belongs to the DESIGUAL family.</text>
</comment>
<evidence type="ECO:0000256" key="7">
    <source>
        <dbReference type="SAM" id="Phobius"/>
    </source>
</evidence>
<keyword evidence="3" id="KW-0732">Signal</keyword>
<dbReference type="Proteomes" id="UP000826271">
    <property type="component" value="Unassembled WGS sequence"/>
</dbReference>
<evidence type="ECO:0000256" key="1">
    <source>
        <dbReference type="ARBA" id="ARBA00004127"/>
    </source>
</evidence>
<accession>A0AAV6WS37</accession>
<keyword evidence="9" id="KW-1185">Reference proteome</keyword>
<reference evidence="8" key="1">
    <citation type="submission" date="2019-10" db="EMBL/GenBank/DDBJ databases">
        <authorList>
            <person name="Zhang R."/>
            <person name="Pan Y."/>
            <person name="Wang J."/>
            <person name="Ma R."/>
            <person name="Yu S."/>
        </authorList>
    </citation>
    <scope>NUCLEOTIDE SEQUENCE</scope>
    <source>
        <strain evidence="8">LA-IB0</strain>
        <tissue evidence="8">Leaf</tissue>
    </source>
</reference>
<dbReference type="PANTHER" id="PTHR31769">
    <property type="entry name" value="OS07G0462200 PROTEIN-RELATED"/>
    <property type="match status" value="1"/>
</dbReference>